<accession>A0A1G5VH58</accession>
<dbReference type="GO" id="GO:0005886">
    <property type="term" value="C:plasma membrane"/>
    <property type="evidence" value="ECO:0007669"/>
    <property type="project" value="UniProtKB-SubCell"/>
</dbReference>
<comment type="similarity">
    <text evidence="1 2">Belongs to the BioY family.</text>
</comment>
<dbReference type="STRING" id="209880.SAMN02910343_00615"/>
<evidence type="ECO:0000256" key="2">
    <source>
        <dbReference type="PIRNR" id="PIRNR016661"/>
    </source>
</evidence>
<dbReference type="PIRSF" id="PIRSF016661">
    <property type="entry name" value="BioY"/>
    <property type="match status" value="1"/>
</dbReference>
<feature type="transmembrane region" description="Helical" evidence="3">
    <location>
        <begin position="111"/>
        <end position="133"/>
    </location>
</feature>
<sequence length="174" mass="18537">MSQSIRKQILCALFAAAMAICAQLSIPVGLVPISMGSLAVLLAGGVLGKKYGTLSMVLYILLGAIGLPVFAMGKDGFSVLAGPTGGYIIGYVFMAFITGWFAEKYPQRKGMLLVGMVTGNLICYLFGTVWFMLVTQTAFWEALMLCVVPFLPGDAVKIVAAMLLSVKINKIIAR</sequence>
<evidence type="ECO:0000313" key="5">
    <source>
        <dbReference type="Proteomes" id="UP000199689"/>
    </source>
</evidence>
<keyword evidence="3" id="KW-0812">Transmembrane</keyword>
<evidence type="ECO:0000256" key="3">
    <source>
        <dbReference type="SAM" id="Phobius"/>
    </source>
</evidence>
<proteinExistence type="inferred from homology"/>
<dbReference type="Proteomes" id="UP000199689">
    <property type="component" value="Unassembled WGS sequence"/>
</dbReference>
<keyword evidence="2" id="KW-1003">Cell membrane</keyword>
<reference evidence="4 5" key="1">
    <citation type="submission" date="2016-10" db="EMBL/GenBank/DDBJ databases">
        <authorList>
            <person name="de Groot N.N."/>
        </authorList>
    </citation>
    <scope>NUCLEOTIDE SEQUENCE [LARGE SCALE GENOMIC DNA]</scope>
    <source>
        <strain evidence="4 5">DSM 15230</strain>
    </source>
</reference>
<dbReference type="GeneID" id="87755652"/>
<feature type="transmembrane region" description="Helical" evidence="3">
    <location>
        <begin position="84"/>
        <end position="102"/>
    </location>
</feature>
<protein>
    <recommendedName>
        <fullName evidence="2">Biotin transporter</fullName>
    </recommendedName>
</protein>
<dbReference type="OrthoDB" id="9803495at2"/>
<feature type="transmembrane region" description="Helical" evidence="3">
    <location>
        <begin position="54"/>
        <end position="72"/>
    </location>
</feature>
<dbReference type="EMBL" id="FMXA01000007">
    <property type="protein sequence ID" value="SDA45028.1"/>
    <property type="molecule type" value="Genomic_DNA"/>
</dbReference>
<evidence type="ECO:0000313" key="4">
    <source>
        <dbReference type="EMBL" id="SDA45028.1"/>
    </source>
</evidence>
<dbReference type="InterPro" id="IPR003784">
    <property type="entry name" value="BioY"/>
</dbReference>
<dbReference type="Gene3D" id="1.10.1760.20">
    <property type="match status" value="1"/>
</dbReference>
<comment type="subcellular location">
    <subcellularLocation>
        <location evidence="2">Cell membrane</location>
        <topology evidence="2">Multi-pass membrane protein</topology>
    </subcellularLocation>
</comment>
<evidence type="ECO:0000256" key="1">
    <source>
        <dbReference type="ARBA" id="ARBA00010692"/>
    </source>
</evidence>
<dbReference type="PANTHER" id="PTHR34295:SF1">
    <property type="entry name" value="BIOTIN TRANSPORTER BIOY"/>
    <property type="match status" value="1"/>
</dbReference>
<dbReference type="GO" id="GO:0015225">
    <property type="term" value="F:biotin transmembrane transporter activity"/>
    <property type="evidence" value="ECO:0007669"/>
    <property type="project" value="UniProtKB-UniRule"/>
</dbReference>
<keyword evidence="2" id="KW-0813">Transport</keyword>
<dbReference type="AlphaFoldDB" id="A0A1G5VH58"/>
<gene>
    <name evidence="4" type="ORF">SAMN02910343_00615</name>
</gene>
<name>A0A1G5VH58_9FIRM</name>
<dbReference type="Pfam" id="PF02632">
    <property type="entry name" value="BioY"/>
    <property type="match status" value="1"/>
</dbReference>
<dbReference type="PANTHER" id="PTHR34295">
    <property type="entry name" value="BIOTIN TRANSPORTER BIOY"/>
    <property type="match status" value="1"/>
</dbReference>
<keyword evidence="3" id="KW-1133">Transmembrane helix</keyword>
<keyword evidence="5" id="KW-1185">Reference proteome</keyword>
<organism evidence="4 5">
    <name type="scientific">Allisonella histaminiformans</name>
    <dbReference type="NCBI Taxonomy" id="209880"/>
    <lineage>
        <taxon>Bacteria</taxon>
        <taxon>Bacillati</taxon>
        <taxon>Bacillota</taxon>
        <taxon>Negativicutes</taxon>
        <taxon>Veillonellales</taxon>
        <taxon>Veillonellaceae</taxon>
        <taxon>Allisonella</taxon>
    </lineage>
</organism>
<dbReference type="RefSeq" id="WP_091363732.1">
    <property type="nucleotide sequence ID" value="NZ_FMXA01000007.1"/>
</dbReference>
<keyword evidence="2 3" id="KW-0472">Membrane</keyword>